<evidence type="ECO:0000256" key="2">
    <source>
        <dbReference type="SAM" id="Phobius"/>
    </source>
</evidence>
<keyword evidence="5" id="KW-1185">Reference proteome</keyword>
<protein>
    <submittedName>
        <fullName evidence="4">DUF4115 domain-containing protein</fullName>
    </submittedName>
</protein>
<feature type="region of interest" description="Disordered" evidence="1">
    <location>
        <begin position="1"/>
        <end position="34"/>
    </location>
</feature>
<dbReference type="GO" id="GO:0003677">
    <property type="term" value="F:DNA binding"/>
    <property type="evidence" value="ECO:0007669"/>
    <property type="project" value="InterPro"/>
</dbReference>
<dbReference type="PROSITE" id="PS50943">
    <property type="entry name" value="HTH_CROC1"/>
    <property type="match status" value="1"/>
</dbReference>
<dbReference type="RefSeq" id="WP_142941731.1">
    <property type="nucleotide sequence ID" value="NZ_VIKR01000002.1"/>
</dbReference>
<dbReference type="InterPro" id="IPR001387">
    <property type="entry name" value="Cro/C1-type_HTH"/>
</dbReference>
<dbReference type="InterPro" id="IPR050400">
    <property type="entry name" value="Bact_Cytoskel_RodZ"/>
</dbReference>
<name>A0A545TD17_9GAMM</name>
<feature type="domain" description="HTH cro/C1-type" evidence="3">
    <location>
        <begin position="44"/>
        <end position="76"/>
    </location>
</feature>
<keyword evidence="2" id="KW-0472">Membrane</keyword>
<dbReference type="Gene3D" id="1.10.260.40">
    <property type="entry name" value="lambda repressor-like DNA-binding domains"/>
    <property type="match status" value="1"/>
</dbReference>
<feature type="compositionally biased region" description="Polar residues" evidence="1">
    <location>
        <begin position="226"/>
        <end position="266"/>
    </location>
</feature>
<evidence type="ECO:0000313" key="4">
    <source>
        <dbReference type="EMBL" id="TQV75114.1"/>
    </source>
</evidence>
<accession>A0A545TD17</accession>
<dbReference type="InterPro" id="IPR025194">
    <property type="entry name" value="RodZ-like_C"/>
</dbReference>
<proteinExistence type="predicted"/>
<feature type="transmembrane region" description="Helical" evidence="2">
    <location>
        <begin position="139"/>
        <end position="158"/>
    </location>
</feature>
<dbReference type="PANTHER" id="PTHR34475:SF1">
    <property type="entry name" value="CYTOSKELETON PROTEIN RODZ"/>
    <property type="match status" value="1"/>
</dbReference>
<dbReference type="Pfam" id="PF13413">
    <property type="entry name" value="HTH_25"/>
    <property type="match status" value="1"/>
</dbReference>
<feature type="compositionally biased region" description="Polar residues" evidence="1">
    <location>
        <begin position="192"/>
        <end position="202"/>
    </location>
</feature>
<evidence type="ECO:0000256" key="1">
    <source>
        <dbReference type="SAM" id="MobiDB-lite"/>
    </source>
</evidence>
<dbReference type="AlphaFoldDB" id="A0A545TD17"/>
<feature type="compositionally biased region" description="Low complexity" evidence="1">
    <location>
        <begin position="16"/>
        <end position="25"/>
    </location>
</feature>
<dbReference type="CDD" id="cd00093">
    <property type="entry name" value="HTH_XRE"/>
    <property type="match status" value="1"/>
</dbReference>
<dbReference type="Pfam" id="PF13464">
    <property type="entry name" value="RodZ_C"/>
    <property type="match status" value="1"/>
</dbReference>
<keyword evidence="2" id="KW-1133">Transmembrane helix</keyword>
<dbReference type="OrthoDB" id="9790252at2"/>
<gene>
    <name evidence="4" type="ORF">FLL45_09255</name>
</gene>
<feature type="region of interest" description="Disordered" evidence="1">
    <location>
        <begin position="192"/>
        <end position="266"/>
    </location>
</feature>
<organism evidence="4 5">
    <name type="scientific">Aliikangiella marina</name>
    <dbReference type="NCBI Taxonomy" id="1712262"/>
    <lineage>
        <taxon>Bacteria</taxon>
        <taxon>Pseudomonadati</taxon>
        <taxon>Pseudomonadota</taxon>
        <taxon>Gammaproteobacteria</taxon>
        <taxon>Oceanospirillales</taxon>
        <taxon>Pleioneaceae</taxon>
        <taxon>Aliikangiella</taxon>
    </lineage>
</organism>
<evidence type="ECO:0000259" key="3">
    <source>
        <dbReference type="PROSITE" id="PS50943"/>
    </source>
</evidence>
<dbReference type="EMBL" id="VIKR01000002">
    <property type="protein sequence ID" value="TQV75114.1"/>
    <property type="molecule type" value="Genomic_DNA"/>
</dbReference>
<dbReference type="SUPFAM" id="SSF47413">
    <property type="entry name" value="lambda repressor-like DNA-binding domains"/>
    <property type="match status" value="1"/>
</dbReference>
<dbReference type="PANTHER" id="PTHR34475">
    <property type="match status" value="1"/>
</dbReference>
<dbReference type="InterPro" id="IPR010982">
    <property type="entry name" value="Lambda_DNA-bd_dom_sf"/>
</dbReference>
<sequence>MDVVEEPLNKTDNAASDSDSSSQKSSFEESSQREAGQLNIGRLLIEARENQNLTANDIAEQMNLTVSVILKIESNEFEQDIPIAFIRGYVRSYAQKVGVDVENICAEFDRQTGQENVAVQKIKTVSDFKKRREINSNSFVFKLITFAILLVLFILGGWELVKRLDSPQAPTEQSVTEIQLDSQDPISQTVTSTFETAQSDATPTDLVVDNAQSDRLSSDKDKTFEPSGSGSATSPIESEVSSQNSPQAAQFNPSSNASESATDQKQIATEQAPVNIQAAPAQVEKRIPLITGPLEEVVFTFTADCWVRVTDANGEVMALGLKKAGKVMPVEGIAPINVTLGEPTAVTIDFKGESYDMSRFRAGRAARFVLE</sequence>
<keyword evidence="2" id="KW-0812">Transmembrane</keyword>
<comment type="caution">
    <text evidence="4">The sequence shown here is derived from an EMBL/GenBank/DDBJ whole genome shotgun (WGS) entry which is preliminary data.</text>
</comment>
<evidence type="ECO:0000313" key="5">
    <source>
        <dbReference type="Proteomes" id="UP000317839"/>
    </source>
</evidence>
<reference evidence="4 5" key="1">
    <citation type="submission" date="2019-06" db="EMBL/GenBank/DDBJ databases">
        <title>Draft genome of Aliikangiella marina GYP-15.</title>
        <authorList>
            <person name="Wang G."/>
        </authorList>
    </citation>
    <scope>NUCLEOTIDE SEQUENCE [LARGE SCALE GENOMIC DNA]</scope>
    <source>
        <strain evidence="4 5">GYP-15</strain>
    </source>
</reference>
<dbReference type="Proteomes" id="UP000317839">
    <property type="component" value="Unassembled WGS sequence"/>
</dbReference>